<reference evidence="1" key="1">
    <citation type="submission" date="2014-11" db="EMBL/GenBank/DDBJ databases">
        <authorList>
            <person name="Amaro Gonzalez C."/>
        </authorList>
    </citation>
    <scope>NUCLEOTIDE SEQUENCE</scope>
</reference>
<evidence type="ECO:0000313" key="1">
    <source>
        <dbReference type="EMBL" id="JAH82251.1"/>
    </source>
</evidence>
<proteinExistence type="predicted"/>
<protein>
    <submittedName>
        <fullName evidence="1">Uncharacterized protein</fullName>
    </submittedName>
</protein>
<name>A0A0E9VVZ5_ANGAN</name>
<reference evidence="1" key="2">
    <citation type="journal article" date="2015" name="Fish Shellfish Immunol.">
        <title>Early steps in the European eel (Anguilla anguilla)-Vibrio vulnificus interaction in the gills: Role of the RtxA13 toxin.</title>
        <authorList>
            <person name="Callol A."/>
            <person name="Pajuelo D."/>
            <person name="Ebbesson L."/>
            <person name="Teles M."/>
            <person name="MacKenzie S."/>
            <person name="Amaro C."/>
        </authorList>
    </citation>
    <scope>NUCLEOTIDE SEQUENCE</scope>
</reference>
<dbReference type="EMBL" id="GBXM01026326">
    <property type="protein sequence ID" value="JAH82251.1"/>
    <property type="molecule type" value="Transcribed_RNA"/>
</dbReference>
<dbReference type="AlphaFoldDB" id="A0A0E9VVZ5"/>
<sequence>MLTLIKIYSLDIHFLQLQIVARFISVKTASNMIF</sequence>
<organism evidence="1">
    <name type="scientific">Anguilla anguilla</name>
    <name type="common">European freshwater eel</name>
    <name type="synonym">Muraena anguilla</name>
    <dbReference type="NCBI Taxonomy" id="7936"/>
    <lineage>
        <taxon>Eukaryota</taxon>
        <taxon>Metazoa</taxon>
        <taxon>Chordata</taxon>
        <taxon>Craniata</taxon>
        <taxon>Vertebrata</taxon>
        <taxon>Euteleostomi</taxon>
        <taxon>Actinopterygii</taxon>
        <taxon>Neopterygii</taxon>
        <taxon>Teleostei</taxon>
        <taxon>Anguilliformes</taxon>
        <taxon>Anguillidae</taxon>
        <taxon>Anguilla</taxon>
    </lineage>
</organism>
<accession>A0A0E9VVZ5</accession>